<sequence length="168" mass="19582">ANWSSGRDERDEVLRRMVSSSHLNHHRSRRHLATTIFPVLLFFFSSNNVLYPKEDREQRILLFACRNCDYQVGLPKLFCFTVAYFVSTSYLSLWIAFLDVPLPQEVADDCIVYRMEINQSVGERSRVLQDVAADPALPRTRNVRCANCNHPEAVFFQVRYLIVSNYCK</sequence>
<dbReference type="Pfam" id="PF02150">
    <property type="entry name" value="Zn_ribbon_RPB9"/>
    <property type="match status" value="1"/>
</dbReference>
<dbReference type="EMBL" id="AMZH03004350">
    <property type="protein sequence ID" value="RRT69412.1"/>
    <property type="molecule type" value="Genomic_DNA"/>
</dbReference>
<keyword evidence="2" id="KW-1133">Transmembrane helix</keyword>
<evidence type="ECO:0000256" key="2">
    <source>
        <dbReference type="SAM" id="Phobius"/>
    </source>
</evidence>
<keyword evidence="2" id="KW-0812">Transmembrane</keyword>
<dbReference type="InterPro" id="IPR012164">
    <property type="entry name" value="Rpa12/Rpb9/Rpc10/TFS"/>
</dbReference>
<name>A0A426ZZM9_ENSVE</name>
<dbReference type="AlphaFoldDB" id="A0A426ZZM9"/>
<gene>
    <name evidence="4" type="ORF">B296_00034022</name>
</gene>
<dbReference type="GO" id="GO:0006283">
    <property type="term" value="P:transcription-coupled nucleotide-excision repair"/>
    <property type="evidence" value="ECO:0007669"/>
    <property type="project" value="TreeGrafter"/>
</dbReference>
<dbReference type="Proteomes" id="UP000287651">
    <property type="component" value="Unassembled WGS sequence"/>
</dbReference>
<accession>A0A426ZZM9</accession>
<protein>
    <recommendedName>
        <fullName evidence="3">DNA-directed RNA polymerase II subunit RPB9-like zinc ribbon domain-containing protein</fullName>
    </recommendedName>
</protein>
<feature type="transmembrane region" description="Helical" evidence="2">
    <location>
        <begin position="72"/>
        <end position="97"/>
    </location>
</feature>
<evidence type="ECO:0000313" key="5">
    <source>
        <dbReference type="Proteomes" id="UP000287651"/>
    </source>
</evidence>
<keyword evidence="2" id="KW-0472">Membrane</keyword>
<evidence type="ECO:0000313" key="4">
    <source>
        <dbReference type="EMBL" id="RRT69412.1"/>
    </source>
</evidence>
<comment type="caution">
    <text evidence="4">The sequence shown here is derived from an EMBL/GenBank/DDBJ whole genome shotgun (WGS) entry which is preliminary data.</text>
</comment>
<reference evidence="4 5" key="1">
    <citation type="journal article" date="2014" name="Agronomy (Basel)">
        <title>A Draft Genome Sequence for Ensete ventricosum, the Drought-Tolerant Tree Against Hunger.</title>
        <authorList>
            <person name="Harrison J."/>
            <person name="Moore K.A."/>
            <person name="Paszkiewicz K."/>
            <person name="Jones T."/>
            <person name="Grant M."/>
            <person name="Ambacheew D."/>
            <person name="Muzemil S."/>
            <person name="Studholme D.J."/>
        </authorList>
    </citation>
    <scope>NUCLEOTIDE SEQUENCE [LARGE SCALE GENOMIC DNA]</scope>
</reference>
<dbReference type="InterPro" id="IPR001529">
    <property type="entry name" value="Zn_ribbon_RPB9"/>
</dbReference>
<feature type="domain" description="DNA-directed RNA polymerase II subunit RPB9-like zinc ribbon" evidence="3">
    <location>
        <begin position="47"/>
        <end position="71"/>
    </location>
</feature>
<dbReference type="GO" id="GO:0005665">
    <property type="term" value="C:RNA polymerase II, core complex"/>
    <property type="evidence" value="ECO:0007669"/>
    <property type="project" value="TreeGrafter"/>
</dbReference>
<dbReference type="GO" id="GO:0001193">
    <property type="term" value="P:maintenance of transcriptional fidelity during transcription elongation by RNA polymerase II"/>
    <property type="evidence" value="ECO:0007669"/>
    <property type="project" value="TreeGrafter"/>
</dbReference>
<evidence type="ECO:0000259" key="3">
    <source>
        <dbReference type="Pfam" id="PF02150"/>
    </source>
</evidence>
<dbReference type="PANTHER" id="PTHR11239:SF1">
    <property type="entry name" value="DNA-DIRECTED RNA POLYMERASE II SUBUNIT RPB9"/>
    <property type="match status" value="1"/>
</dbReference>
<proteinExistence type="predicted"/>
<keyword evidence="1" id="KW-0539">Nucleus</keyword>
<dbReference type="SUPFAM" id="SSF57783">
    <property type="entry name" value="Zinc beta-ribbon"/>
    <property type="match status" value="2"/>
</dbReference>
<dbReference type="Gene3D" id="2.20.25.10">
    <property type="match status" value="2"/>
</dbReference>
<dbReference type="GO" id="GO:0006367">
    <property type="term" value="P:transcription initiation at RNA polymerase II promoter"/>
    <property type="evidence" value="ECO:0007669"/>
    <property type="project" value="TreeGrafter"/>
</dbReference>
<dbReference type="PANTHER" id="PTHR11239">
    <property type="entry name" value="DNA-DIRECTED RNA POLYMERASE"/>
    <property type="match status" value="1"/>
</dbReference>
<feature type="non-terminal residue" evidence="4">
    <location>
        <position position="1"/>
    </location>
</feature>
<dbReference type="GO" id="GO:0003899">
    <property type="term" value="F:DNA-directed RNA polymerase activity"/>
    <property type="evidence" value="ECO:0007669"/>
    <property type="project" value="InterPro"/>
</dbReference>
<organism evidence="4 5">
    <name type="scientific">Ensete ventricosum</name>
    <name type="common">Abyssinian banana</name>
    <name type="synonym">Musa ensete</name>
    <dbReference type="NCBI Taxonomy" id="4639"/>
    <lineage>
        <taxon>Eukaryota</taxon>
        <taxon>Viridiplantae</taxon>
        <taxon>Streptophyta</taxon>
        <taxon>Embryophyta</taxon>
        <taxon>Tracheophyta</taxon>
        <taxon>Spermatophyta</taxon>
        <taxon>Magnoliopsida</taxon>
        <taxon>Liliopsida</taxon>
        <taxon>Zingiberales</taxon>
        <taxon>Musaceae</taxon>
        <taxon>Ensete</taxon>
    </lineage>
</organism>
<feature type="transmembrane region" description="Helical" evidence="2">
    <location>
        <begin position="32"/>
        <end position="51"/>
    </location>
</feature>
<evidence type="ECO:0000256" key="1">
    <source>
        <dbReference type="ARBA" id="ARBA00023242"/>
    </source>
</evidence>